<evidence type="ECO:0000313" key="1">
    <source>
        <dbReference type="EMBL" id="PPK95816.1"/>
    </source>
</evidence>
<sequence>MIIFEVIGEIFVEVIFNEILIKVWKFIGKVFNKIGDLFSGTKKVIDPIKVLEKKYLYKKIELTDNLNEVLKSGVKGSILEIIDRNKLFAKFYDGNGNQIEWNNKLVFEIKMNQFKLKK</sequence>
<accession>A0A2S6IP03</accession>
<proteinExistence type="predicted"/>
<dbReference type="Proteomes" id="UP000239002">
    <property type="component" value="Unassembled WGS sequence"/>
</dbReference>
<name>A0A2S6IP03_9FLAO</name>
<comment type="caution">
    <text evidence="1">The sequence shown here is derived from an EMBL/GenBank/DDBJ whole genome shotgun (WGS) entry which is preliminary data.</text>
</comment>
<dbReference type="RefSeq" id="WP_104515101.1">
    <property type="nucleotide sequence ID" value="NZ_MQVW01000002.1"/>
</dbReference>
<organism evidence="1 2">
    <name type="scientific">Nonlabens xylanidelens</name>
    <dbReference type="NCBI Taxonomy" id="191564"/>
    <lineage>
        <taxon>Bacteria</taxon>
        <taxon>Pseudomonadati</taxon>
        <taxon>Bacteroidota</taxon>
        <taxon>Flavobacteriia</taxon>
        <taxon>Flavobacteriales</taxon>
        <taxon>Flavobacteriaceae</taxon>
        <taxon>Nonlabens</taxon>
    </lineage>
</organism>
<keyword evidence="2" id="KW-1185">Reference proteome</keyword>
<evidence type="ECO:0000313" key="2">
    <source>
        <dbReference type="Proteomes" id="UP000239002"/>
    </source>
</evidence>
<protein>
    <submittedName>
        <fullName evidence="1">Uncharacterized protein</fullName>
    </submittedName>
</protein>
<dbReference type="OrthoDB" id="1450433at2"/>
<reference evidence="1 2" key="1">
    <citation type="submission" date="2018-02" db="EMBL/GenBank/DDBJ databases">
        <title>Genomic Encyclopedia of Archaeal and Bacterial Type Strains, Phase II (KMG-II): from individual species to whole genera.</title>
        <authorList>
            <person name="Goeker M."/>
        </authorList>
    </citation>
    <scope>NUCLEOTIDE SEQUENCE [LARGE SCALE GENOMIC DNA]</scope>
    <source>
        <strain evidence="1 2">DSM 16809</strain>
    </source>
</reference>
<dbReference type="AlphaFoldDB" id="A0A2S6IP03"/>
<dbReference type="EMBL" id="PTJE01000002">
    <property type="protein sequence ID" value="PPK95816.1"/>
    <property type="molecule type" value="Genomic_DNA"/>
</dbReference>
<gene>
    <name evidence="1" type="ORF">LY01_01409</name>
</gene>